<dbReference type="EMBL" id="WDBY01000079">
    <property type="protein sequence ID" value="KAB6470328.1"/>
    <property type="molecule type" value="Genomic_DNA"/>
</dbReference>
<gene>
    <name evidence="2" type="ORF">GAZ06_22690</name>
    <name evidence="1" type="ORF">GAZ09_22690</name>
</gene>
<dbReference type="Pfam" id="PF14107">
    <property type="entry name" value="DUF4280"/>
    <property type="match status" value="1"/>
</dbReference>
<evidence type="ECO:0000313" key="4">
    <source>
        <dbReference type="Proteomes" id="UP000483142"/>
    </source>
</evidence>
<dbReference type="InterPro" id="IPR025460">
    <property type="entry name" value="DUF4280"/>
</dbReference>
<reference evidence="3 4" key="1">
    <citation type="journal article" date="2019" name="Nat. Med.">
        <title>A library of human gut bacterial isolates paired with longitudinal multiomics data enables mechanistic microbiome research.</title>
        <authorList>
            <person name="Poyet M."/>
            <person name="Groussin M."/>
            <person name="Gibbons S.M."/>
            <person name="Avila-Pacheco J."/>
            <person name="Jiang X."/>
            <person name="Kearney S.M."/>
            <person name="Perrotta A.R."/>
            <person name="Berdy B."/>
            <person name="Zhao S."/>
            <person name="Lieberman T.D."/>
            <person name="Swanson P.K."/>
            <person name="Smith M."/>
            <person name="Roesemann S."/>
            <person name="Alexander J.E."/>
            <person name="Rich S.A."/>
            <person name="Livny J."/>
            <person name="Vlamakis H."/>
            <person name="Clish C."/>
            <person name="Bullock K."/>
            <person name="Deik A."/>
            <person name="Scott J."/>
            <person name="Pierce K.A."/>
            <person name="Xavier R.J."/>
            <person name="Alm E.J."/>
        </authorList>
    </citation>
    <scope>NUCLEOTIDE SEQUENCE [LARGE SCALE GENOMIC DNA]</scope>
    <source>
        <strain evidence="2 3">BIOML-A140</strain>
        <strain evidence="1 4">BIOML-A141</strain>
    </source>
</reference>
<protein>
    <submittedName>
        <fullName evidence="1">DUF4280 domain-containing protein</fullName>
    </submittedName>
</protein>
<dbReference type="RefSeq" id="WP_237470293.1">
    <property type="nucleotide sequence ID" value="NZ_JAKKXM010000006.1"/>
</dbReference>
<evidence type="ECO:0000313" key="1">
    <source>
        <dbReference type="EMBL" id="KAB6445282.1"/>
    </source>
</evidence>
<comment type="caution">
    <text evidence="1">The sequence shown here is derived from an EMBL/GenBank/DDBJ whole genome shotgun (WGS) entry which is preliminary data.</text>
</comment>
<accession>A0A6G0GHD1</accession>
<dbReference type="Proteomes" id="UP000483142">
    <property type="component" value="Unassembled WGS sequence"/>
</dbReference>
<organism evidence="1 4">
    <name type="scientific">Phocaeicola vulgatus</name>
    <name type="common">Bacteroides vulgatus</name>
    <dbReference type="NCBI Taxonomy" id="821"/>
    <lineage>
        <taxon>Bacteria</taxon>
        <taxon>Pseudomonadati</taxon>
        <taxon>Bacteroidota</taxon>
        <taxon>Bacteroidia</taxon>
        <taxon>Bacteroidales</taxon>
        <taxon>Bacteroidaceae</taxon>
        <taxon>Phocaeicola</taxon>
    </lineage>
</organism>
<dbReference type="Proteomes" id="UP000468344">
    <property type="component" value="Unassembled WGS sequence"/>
</dbReference>
<sequence>MSEQHVVCEGATVYCSLSMTNNSPATAIPLTITSQTLAVANGSKKIATNKDNTVINMCFGICNDPRVQPPSPKPPCMANVIWNKVYENATLTEAELKMLLECSEADCQTCPGGKIRVAFHGQTANIAPEDIGSVSADIMAEMNPLTTPLEPALRKDIPILIKAE</sequence>
<name>A0A6G0GHD1_PHOVU</name>
<dbReference type="EMBL" id="WDBZ01000081">
    <property type="protein sequence ID" value="KAB6445282.1"/>
    <property type="molecule type" value="Genomic_DNA"/>
</dbReference>
<dbReference type="AlphaFoldDB" id="A0A6G0GHD1"/>
<evidence type="ECO:0000313" key="3">
    <source>
        <dbReference type="Proteomes" id="UP000468344"/>
    </source>
</evidence>
<evidence type="ECO:0000313" key="2">
    <source>
        <dbReference type="EMBL" id="KAB6470328.1"/>
    </source>
</evidence>
<proteinExistence type="predicted"/>